<evidence type="ECO:0000313" key="2">
    <source>
        <dbReference type="EMBL" id="GAU94547.1"/>
    </source>
</evidence>
<comment type="caution">
    <text evidence="2">The sequence shown here is derived from an EMBL/GenBank/DDBJ whole genome shotgun (WGS) entry which is preliminary data.</text>
</comment>
<evidence type="ECO:0000256" key="1">
    <source>
        <dbReference type="SAM" id="MobiDB-lite"/>
    </source>
</evidence>
<organism evidence="2 3">
    <name type="scientific">Ramazzottius varieornatus</name>
    <name type="common">Water bear</name>
    <name type="synonym">Tardigrade</name>
    <dbReference type="NCBI Taxonomy" id="947166"/>
    <lineage>
        <taxon>Eukaryota</taxon>
        <taxon>Metazoa</taxon>
        <taxon>Ecdysozoa</taxon>
        <taxon>Tardigrada</taxon>
        <taxon>Eutardigrada</taxon>
        <taxon>Parachela</taxon>
        <taxon>Hypsibioidea</taxon>
        <taxon>Ramazzottiidae</taxon>
        <taxon>Ramazzottius</taxon>
    </lineage>
</organism>
<feature type="region of interest" description="Disordered" evidence="1">
    <location>
        <begin position="1"/>
        <end position="22"/>
    </location>
</feature>
<accession>A0A1D1V4H2</accession>
<reference evidence="2 3" key="1">
    <citation type="journal article" date="2016" name="Nat. Commun.">
        <title>Extremotolerant tardigrade genome and improved radiotolerance of human cultured cells by tardigrade-unique protein.</title>
        <authorList>
            <person name="Hashimoto T."/>
            <person name="Horikawa D.D."/>
            <person name="Saito Y."/>
            <person name="Kuwahara H."/>
            <person name="Kozuka-Hata H."/>
            <person name="Shin-I T."/>
            <person name="Minakuchi Y."/>
            <person name="Ohishi K."/>
            <person name="Motoyama A."/>
            <person name="Aizu T."/>
            <person name="Enomoto A."/>
            <person name="Kondo K."/>
            <person name="Tanaka S."/>
            <person name="Hara Y."/>
            <person name="Koshikawa S."/>
            <person name="Sagara H."/>
            <person name="Miura T."/>
            <person name="Yokobori S."/>
            <person name="Miyagawa K."/>
            <person name="Suzuki Y."/>
            <person name="Kubo T."/>
            <person name="Oyama M."/>
            <person name="Kohara Y."/>
            <person name="Fujiyama A."/>
            <person name="Arakawa K."/>
            <person name="Katayama T."/>
            <person name="Toyoda A."/>
            <person name="Kunieda T."/>
        </authorList>
    </citation>
    <scope>NUCLEOTIDE SEQUENCE [LARGE SCALE GENOMIC DNA]</scope>
    <source>
        <strain evidence="2 3">YOKOZUNA-1</strain>
    </source>
</reference>
<keyword evidence="3" id="KW-1185">Reference proteome</keyword>
<dbReference type="EMBL" id="BDGG01000002">
    <property type="protein sequence ID" value="GAU94547.1"/>
    <property type="molecule type" value="Genomic_DNA"/>
</dbReference>
<gene>
    <name evidence="2" type="primary">RvY_06302-1</name>
    <name evidence="2" type="synonym">RvY_06302.1</name>
    <name evidence="2" type="ORF">RvY_06302</name>
</gene>
<feature type="region of interest" description="Disordered" evidence="1">
    <location>
        <begin position="57"/>
        <end position="134"/>
    </location>
</feature>
<protein>
    <submittedName>
        <fullName evidence="2">Uncharacterized protein</fullName>
    </submittedName>
</protein>
<sequence length="134" mass="14773">MLGRKESCCNAKKPGKNSTARPREALLSLFAIAVTYVIESPPSAAVKKKVKQERKFKSIAQQQADKQNSREVLTRQHLNNASGHPASVESLSNESSEDTLLKNTEKTSENEPNEQTMLLENSGVSFESKLQAMP</sequence>
<dbReference type="Proteomes" id="UP000186922">
    <property type="component" value="Unassembled WGS sequence"/>
</dbReference>
<name>A0A1D1V4H2_RAMVA</name>
<proteinExistence type="predicted"/>
<dbReference type="AlphaFoldDB" id="A0A1D1V4H2"/>
<feature type="compositionally biased region" description="Basic and acidic residues" evidence="1">
    <location>
        <begin position="99"/>
        <end position="109"/>
    </location>
</feature>
<evidence type="ECO:0000313" key="3">
    <source>
        <dbReference type="Proteomes" id="UP000186922"/>
    </source>
</evidence>
<feature type="compositionally biased region" description="Polar residues" evidence="1">
    <location>
        <begin position="113"/>
        <end position="125"/>
    </location>
</feature>